<dbReference type="OrthoDB" id="7772848at2"/>
<proteinExistence type="predicted"/>
<gene>
    <name evidence="3" type="ORF">FBR43_12300</name>
</gene>
<comment type="caution">
    <text evidence="3">The sequence shown here is derived from an EMBL/GenBank/DDBJ whole genome shotgun (WGS) entry which is preliminary data.</text>
</comment>
<organism evidence="3 4">
    <name type="scientific">Sphingomonas baiyangensis</name>
    <dbReference type="NCBI Taxonomy" id="2572576"/>
    <lineage>
        <taxon>Bacteria</taxon>
        <taxon>Pseudomonadati</taxon>
        <taxon>Pseudomonadota</taxon>
        <taxon>Alphaproteobacteria</taxon>
        <taxon>Sphingomonadales</taxon>
        <taxon>Sphingomonadaceae</taxon>
        <taxon>Sphingomonas</taxon>
    </lineage>
</organism>
<dbReference type="Pfam" id="PF20109">
    <property type="entry name" value="Trans_reg_dom"/>
    <property type="match status" value="1"/>
</dbReference>
<dbReference type="EMBL" id="SWKR01000002">
    <property type="protein sequence ID" value="TKD51443.1"/>
    <property type="molecule type" value="Genomic_DNA"/>
</dbReference>
<keyword evidence="4" id="KW-1185">Reference proteome</keyword>
<dbReference type="RefSeq" id="WP_136943386.1">
    <property type="nucleotide sequence ID" value="NZ_SWKR01000002.1"/>
</dbReference>
<evidence type="ECO:0000313" key="4">
    <source>
        <dbReference type="Proteomes" id="UP000309138"/>
    </source>
</evidence>
<name>A0A4U1L586_9SPHN</name>
<accession>A0A4U1L586</accession>
<feature type="domain" description="Transcriptional regulator-like" evidence="2">
    <location>
        <begin position="51"/>
        <end position="100"/>
    </location>
</feature>
<reference evidence="3 4" key="1">
    <citation type="submission" date="2019-04" db="EMBL/GenBank/DDBJ databases">
        <authorList>
            <person name="Yang Y."/>
            <person name="Wei D."/>
        </authorList>
    </citation>
    <scope>NUCLEOTIDE SEQUENCE [LARGE SCALE GENOMIC DNA]</scope>
    <source>
        <strain evidence="3 4">L-1-4w-11</strain>
    </source>
</reference>
<dbReference type="Proteomes" id="UP000309138">
    <property type="component" value="Unassembled WGS sequence"/>
</dbReference>
<dbReference type="InterPro" id="IPR018754">
    <property type="entry name" value="RovC-like_DNA-bd"/>
</dbReference>
<dbReference type="AlphaFoldDB" id="A0A4U1L586"/>
<dbReference type="InterPro" id="IPR045465">
    <property type="entry name" value="Trans_reg_dom"/>
</dbReference>
<evidence type="ECO:0000313" key="3">
    <source>
        <dbReference type="EMBL" id="TKD51443.1"/>
    </source>
</evidence>
<evidence type="ECO:0000259" key="2">
    <source>
        <dbReference type="Pfam" id="PF20109"/>
    </source>
</evidence>
<protein>
    <submittedName>
        <fullName evidence="3">DUF2285 domain-containing protein</fullName>
    </submittedName>
</protein>
<feature type="domain" description="T6SS Transcription factor RovC-like DNA binding" evidence="1">
    <location>
        <begin position="190"/>
        <end position="289"/>
    </location>
</feature>
<dbReference type="Pfam" id="PF10074">
    <property type="entry name" value="RovC_DNA-bd"/>
    <property type="match status" value="1"/>
</dbReference>
<sequence length="290" mass="30846">MLCPIGSAVPSRAQGCGEFGSSRLPRGWRASRRELSRSGALTVAICPPLPAQSAGVAKHDRADFAQEFLRRNAAYRAGWARLGAAGANAGVRDDARRWGLCTLFDPARSARAAPAIWRAEAASQIVSLAPAPHLSDAAPLPDMRPCAEFGDDHARNIVVDRDGVRHRLRLLAPEPDARLAILLPPLGDALRAAACDAARRMIAGLAVAEPASALRPSVLQRQRLALLLRVLDASLAGAGNREIGTGIVYPWLAGTDAAAWKSTGERRRVQRLLAEARHLAAGGYRGLLKP</sequence>
<evidence type="ECO:0000259" key="1">
    <source>
        <dbReference type="Pfam" id="PF10074"/>
    </source>
</evidence>